<dbReference type="EMBL" id="LXFE01003532">
    <property type="protein sequence ID" value="OLL22294.1"/>
    <property type="molecule type" value="Genomic_DNA"/>
</dbReference>
<dbReference type="PANTHER" id="PTHR46498:SF1">
    <property type="entry name" value="GTP-BINDING PROTEIN 8"/>
    <property type="match status" value="1"/>
</dbReference>
<accession>A0A1U7LI21</accession>
<proteinExistence type="predicted"/>
<dbReference type="PANTHER" id="PTHR46498">
    <property type="entry name" value="GTP-BINDING PROTEIN 8"/>
    <property type="match status" value="1"/>
</dbReference>
<evidence type="ECO:0000313" key="6">
    <source>
        <dbReference type="EMBL" id="OLL22294.1"/>
    </source>
</evidence>
<dbReference type="AlphaFoldDB" id="A0A1U7LI21"/>
<feature type="domain" description="EngB-type G" evidence="5">
    <location>
        <begin position="28"/>
        <end position="206"/>
    </location>
</feature>
<organism evidence="6 7">
    <name type="scientific">Neolecta irregularis (strain DAH-3)</name>
    <dbReference type="NCBI Taxonomy" id="1198029"/>
    <lineage>
        <taxon>Eukaryota</taxon>
        <taxon>Fungi</taxon>
        <taxon>Dikarya</taxon>
        <taxon>Ascomycota</taxon>
        <taxon>Taphrinomycotina</taxon>
        <taxon>Neolectales</taxon>
        <taxon>Neolectaceae</taxon>
        <taxon>Neolecta</taxon>
    </lineage>
</organism>
<keyword evidence="4" id="KW-0342">GTP-binding</keyword>
<evidence type="ECO:0000313" key="7">
    <source>
        <dbReference type="Proteomes" id="UP000186594"/>
    </source>
</evidence>
<dbReference type="InterPro" id="IPR006073">
    <property type="entry name" value="GTP-bd"/>
</dbReference>
<sequence>LNQATKAIVQSGNFIWSSNTYADIPKSSVPEVAFLGRTNVGKSTLLRGILGQDIVRASKKRNSTKSINAFQICGNDKFKTMTLIDTPGYGFSASEKVGSEILEYLTRRPNLRRVFLLADISHGFKDTDKAIANLFLRRSIPWQLVWVKLDNMKGGNKTLEERFEDGFKLVNANPNGFREIIACSALKNPKQGLEDLRFAILRAGGLMQDDYKYCSSRKSE</sequence>
<dbReference type="SUPFAM" id="SSF52540">
    <property type="entry name" value="P-loop containing nucleoside triphosphate hydrolases"/>
    <property type="match status" value="1"/>
</dbReference>
<keyword evidence="1" id="KW-0479">Metal-binding</keyword>
<dbReference type="Proteomes" id="UP000186594">
    <property type="component" value="Unassembled WGS sequence"/>
</dbReference>
<dbReference type="GO" id="GO:0005739">
    <property type="term" value="C:mitochondrion"/>
    <property type="evidence" value="ECO:0007669"/>
    <property type="project" value="TreeGrafter"/>
</dbReference>
<dbReference type="OrthoDB" id="391988at2759"/>
<dbReference type="InterPro" id="IPR027417">
    <property type="entry name" value="P-loop_NTPase"/>
</dbReference>
<evidence type="ECO:0000259" key="5">
    <source>
        <dbReference type="PROSITE" id="PS51706"/>
    </source>
</evidence>
<evidence type="ECO:0000256" key="1">
    <source>
        <dbReference type="ARBA" id="ARBA00022723"/>
    </source>
</evidence>
<dbReference type="Pfam" id="PF01926">
    <property type="entry name" value="MMR_HSR1"/>
    <property type="match status" value="1"/>
</dbReference>
<name>A0A1U7LI21_NEOID</name>
<dbReference type="GO" id="GO:0005525">
    <property type="term" value="F:GTP binding"/>
    <property type="evidence" value="ECO:0007669"/>
    <property type="project" value="UniProtKB-KW"/>
</dbReference>
<keyword evidence="3" id="KW-0460">Magnesium</keyword>
<dbReference type="InterPro" id="IPR030393">
    <property type="entry name" value="G_ENGB_dom"/>
</dbReference>
<dbReference type="Gene3D" id="3.40.50.300">
    <property type="entry name" value="P-loop containing nucleotide triphosphate hydrolases"/>
    <property type="match status" value="1"/>
</dbReference>
<reference evidence="6 7" key="1">
    <citation type="submission" date="2016-04" db="EMBL/GenBank/DDBJ databases">
        <title>Evolutionary innovation and constraint leading to complex multicellularity in the Ascomycota.</title>
        <authorList>
            <person name="Cisse O."/>
            <person name="Nguyen A."/>
            <person name="Hewitt D.A."/>
            <person name="Jedd G."/>
            <person name="Stajich J.E."/>
        </authorList>
    </citation>
    <scope>NUCLEOTIDE SEQUENCE [LARGE SCALE GENOMIC DNA]</scope>
    <source>
        <strain evidence="6 7">DAH-3</strain>
    </source>
</reference>
<comment type="caution">
    <text evidence="6">The sequence shown here is derived from an EMBL/GenBank/DDBJ whole genome shotgun (WGS) entry which is preliminary data.</text>
</comment>
<dbReference type="PROSITE" id="PS51706">
    <property type="entry name" value="G_ENGB"/>
    <property type="match status" value="1"/>
</dbReference>
<evidence type="ECO:0000256" key="2">
    <source>
        <dbReference type="ARBA" id="ARBA00022741"/>
    </source>
</evidence>
<dbReference type="STRING" id="1198029.A0A1U7LI21"/>
<evidence type="ECO:0000256" key="4">
    <source>
        <dbReference type="ARBA" id="ARBA00023134"/>
    </source>
</evidence>
<feature type="non-terminal residue" evidence="6">
    <location>
        <position position="1"/>
    </location>
</feature>
<keyword evidence="2" id="KW-0547">Nucleotide-binding</keyword>
<dbReference type="CDD" id="cd01876">
    <property type="entry name" value="YihA_EngB"/>
    <property type="match status" value="1"/>
</dbReference>
<gene>
    <name evidence="6" type="ORF">NEOLI_001555</name>
</gene>
<evidence type="ECO:0000256" key="3">
    <source>
        <dbReference type="ARBA" id="ARBA00022842"/>
    </source>
</evidence>
<protein>
    <submittedName>
        <fullName evidence="6">Putative GTP-binding protein EngB</fullName>
    </submittedName>
</protein>
<keyword evidence="7" id="KW-1185">Reference proteome</keyword>
<dbReference type="GO" id="GO:0046872">
    <property type="term" value="F:metal ion binding"/>
    <property type="evidence" value="ECO:0007669"/>
    <property type="project" value="UniProtKB-KW"/>
</dbReference>
<dbReference type="InterPro" id="IPR052279">
    <property type="entry name" value="EngB_GTPase"/>
</dbReference>